<dbReference type="RefSeq" id="WP_216632421.1">
    <property type="nucleotide sequence ID" value="NZ_JAHLQN010000001.1"/>
</dbReference>
<feature type="binding site" evidence="4">
    <location>
        <position position="118"/>
    </location>
    <ligand>
        <name>S-adenosyl-L-methionine</name>
        <dbReference type="ChEBI" id="CHEBI:59789"/>
    </ligand>
</feature>
<dbReference type="NCBIfam" id="TIGR00091">
    <property type="entry name" value="tRNA (guanosine(46)-N7)-methyltransferase TrmB"/>
    <property type="match status" value="1"/>
</dbReference>
<dbReference type="PANTHER" id="PTHR23417:SF14">
    <property type="entry name" value="PENTACOTRIPEPTIDE-REPEAT REGION OF PRORP DOMAIN-CONTAINING PROTEIN"/>
    <property type="match status" value="1"/>
</dbReference>
<comment type="pathway">
    <text evidence="4">tRNA modification; N(7)-methylguanine-tRNA biosynthesis.</text>
</comment>
<organism evidence="5 6">
    <name type="scientific">Dysosmobacter acutus</name>
    <dbReference type="NCBI Taxonomy" id="2841504"/>
    <lineage>
        <taxon>Bacteria</taxon>
        <taxon>Bacillati</taxon>
        <taxon>Bacillota</taxon>
        <taxon>Clostridia</taxon>
        <taxon>Eubacteriales</taxon>
        <taxon>Oscillospiraceae</taxon>
        <taxon>Dysosmobacter</taxon>
    </lineage>
</organism>
<accession>A0ABS6FC88</accession>
<keyword evidence="2 4" id="KW-0808">Transferase</keyword>
<feature type="binding site" evidence="4">
    <location>
        <position position="96"/>
    </location>
    <ligand>
        <name>S-adenosyl-L-methionine</name>
        <dbReference type="ChEBI" id="CHEBI:59789"/>
    </ligand>
</feature>
<keyword evidence="4" id="KW-0819">tRNA processing</keyword>
<feature type="binding site" evidence="4">
    <location>
        <begin position="190"/>
        <end position="193"/>
    </location>
    <ligand>
        <name>substrate</name>
    </ligand>
</feature>
<dbReference type="HAMAP" id="MF_01057">
    <property type="entry name" value="tRNA_methyltr_TrmB"/>
    <property type="match status" value="1"/>
</dbReference>
<dbReference type="EC" id="2.1.1.33" evidence="4"/>
<dbReference type="PROSITE" id="PS51625">
    <property type="entry name" value="SAM_MT_TRMB"/>
    <property type="match status" value="1"/>
</dbReference>
<evidence type="ECO:0000256" key="3">
    <source>
        <dbReference type="ARBA" id="ARBA00022691"/>
    </source>
</evidence>
<feature type="binding site" evidence="4">
    <location>
        <position position="69"/>
    </location>
    <ligand>
        <name>S-adenosyl-L-methionine</name>
        <dbReference type="ChEBI" id="CHEBI:59789"/>
    </ligand>
</feature>
<dbReference type="Pfam" id="PF02390">
    <property type="entry name" value="Methyltransf_4"/>
    <property type="match status" value="1"/>
</dbReference>
<dbReference type="InterPro" id="IPR003358">
    <property type="entry name" value="tRNA_(Gua-N-7)_MeTrfase_Trmb"/>
</dbReference>
<keyword evidence="6" id="KW-1185">Reference proteome</keyword>
<feature type="binding site" evidence="4">
    <location>
        <position position="44"/>
    </location>
    <ligand>
        <name>S-adenosyl-L-methionine</name>
        <dbReference type="ChEBI" id="CHEBI:59789"/>
    </ligand>
</feature>
<evidence type="ECO:0000313" key="5">
    <source>
        <dbReference type="EMBL" id="MBU5627010.1"/>
    </source>
</evidence>
<comment type="function">
    <text evidence="4">Catalyzes the formation of N(7)-methylguanine at position 46 (m7G46) in tRNA.</text>
</comment>
<dbReference type="GO" id="GO:0008176">
    <property type="term" value="F:tRNA (guanine(46)-N7)-methyltransferase activity"/>
    <property type="evidence" value="ECO:0007669"/>
    <property type="project" value="UniProtKB-EC"/>
</dbReference>
<sequence length="219" mass="24921">MRMRKKKNLVPRMERCSACLISDPASLRGGWRSLKPDAKELRLELGCGKGRFTVETARAEPDVLFIAVERVPDAMVVGMERACAEELRNVFFVDIDAAQLPGLFAPGEVDRIYINFCDPWPGKGHAKRRLTHGNFLKLYRQVLKDGGQIHFKTDNGPLFEFSVEEFPRFGFELSQLTRNLHENGPWGVMTDYEAKFFAEGLPINRCVATMVPMEEPRTE</sequence>
<keyword evidence="1 4" id="KW-0489">Methyltransferase</keyword>
<gene>
    <name evidence="4 5" type="primary">trmB</name>
    <name evidence="5" type="ORF">KQI82_08835</name>
</gene>
<evidence type="ECO:0000313" key="6">
    <source>
        <dbReference type="Proteomes" id="UP000787672"/>
    </source>
</evidence>
<comment type="caution">
    <text evidence="5">The sequence shown here is derived from an EMBL/GenBank/DDBJ whole genome shotgun (WGS) entry which is preliminary data.</text>
</comment>
<keyword evidence="3 4" id="KW-0949">S-adenosyl-L-methionine</keyword>
<dbReference type="NCBIfam" id="NF001080">
    <property type="entry name" value="PRK00121.2-2"/>
    <property type="match status" value="1"/>
</dbReference>
<evidence type="ECO:0000256" key="4">
    <source>
        <dbReference type="HAMAP-Rule" id="MF_01057"/>
    </source>
</evidence>
<evidence type="ECO:0000256" key="1">
    <source>
        <dbReference type="ARBA" id="ARBA00022603"/>
    </source>
</evidence>
<proteinExistence type="inferred from homology"/>
<reference evidence="5 6" key="1">
    <citation type="submission" date="2021-06" db="EMBL/GenBank/DDBJ databases">
        <authorList>
            <person name="Sun Q."/>
            <person name="Li D."/>
        </authorList>
    </citation>
    <scope>NUCLEOTIDE SEQUENCE [LARGE SCALE GENOMIC DNA]</scope>
    <source>
        <strain evidence="5 6">MSJ-2</strain>
    </source>
</reference>
<dbReference type="InterPro" id="IPR055361">
    <property type="entry name" value="tRNA_methyltr_TrmB_bact"/>
</dbReference>
<feature type="binding site" evidence="4">
    <location>
        <position position="154"/>
    </location>
    <ligand>
        <name>substrate</name>
    </ligand>
</feature>
<dbReference type="EMBL" id="JAHLQN010000001">
    <property type="protein sequence ID" value="MBU5627010.1"/>
    <property type="molecule type" value="Genomic_DNA"/>
</dbReference>
<dbReference type="PANTHER" id="PTHR23417">
    <property type="entry name" value="3-DEOXY-D-MANNO-OCTULOSONIC-ACID TRANSFERASE/TRNA GUANINE-N 7 - -METHYLTRANSFERASE"/>
    <property type="match status" value="1"/>
</dbReference>
<name>A0ABS6FC88_9FIRM</name>
<protein>
    <recommendedName>
        <fullName evidence="4">tRNA (guanine-N(7)-)-methyltransferase</fullName>
        <ecNumber evidence="4">2.1.1.33</ecNumber>
    </recommendedName>
    <alternativeName>
        <fullName evidence="4">tRNA (guanine(46)-N(7))-methyltransferase</fullName>
    </alternativeName>
    <alternativeName>
        <fullName evidence="4">tRNA(m7G46)-methyltransferase</fullName>
    </alternativeName>
</protein>
<dbReference type="CDD" id="cd02440">
    <property type="entry name" value="AdoMet_MTases"/>
    <property type="match status" value="1"/>
</dbReference>
<comment type="catalytic activity">
    <reaction evidence="4">
        <text>guanosine(46) in tRNA + S-adenosyl-L-methionine = N(7)-methylguanosine(46) in tRNA + S-adenosyl-L-homocysteine</text>
        <dbReference type="Rhea" id="RHEA:42708"/>
        <dbReference type="Rhea" id="RHEA-COMP:10188"/>
        <dbReference type="Rhea" id="RHEA-COMP:10189"/>
        <dbReference type="ChEBI" id="CHEBI:57856"/>
        <dbReference type="ChEBI" id="CHEBI:59789"/>
        <dbReference type="ChEBI" id="CHEBI:74269"/>
        <dbReference type="ChEBI" id="CHEBI:74480"/>
        <dbReference type="EC" id="2.1.1.33"/>
    </reaction>
</comment>
<comment type="caution">
    <text evidence="4">Lacks conserved residue(s) required for the propagation of feature annotation.</text>
</comment>
<evidence type="ECO:0000256" key="2">
    <source>
        <dbReference type="ARBA" id="ARBA00022679"/>
    </source>
</evidence>
<dbReference type="Proteomes" id="UP000787672">
    <property type="component" value="Unassembled WGS sequence"/>
</dbReference>
<comment type="similarity">
    <text evidence="4">Belongs to the class I-like SAM-binding methyltransferase superfamily. TrmB family.</text>
</comment>